<keyword evidence="2" id="KW-1185">Reference proteome</keyword>
<name>A0A8H5EXS6_9AGAR</name>
<dbReference type="OrthoDB" id="3267648at2759"/>
<accession>A0A8H5EXS6</accession>
<evidence type="ECO:0000313" key="2">
    <source>
        <dbReference type="Proteomes" id="UP000567179"/>
    </source>
</evidence>
<protein>
    <submittedName>
        <fullName evidence="1">Uncharacterized protein</fullName>
    </submittedName>
</protein>
<evidence type="ECO:0000313" key="1">
    <source>
        <dbReference type="EMBL" id="KAF5316349.1"/>
    </source>
</evidence>
<reference evidence="1 2" key="1">
    <citation type="journal article" date="2020" name="ISME J.">
        <title>Uncovering the hidden diversity of litter-decomposition mechanisms in mushroom-forming fungi.</title>
        <authorList>
            <person name="Floudas D."/>
            <person name="Bentzer J."/>
            <person name="Ahren D."/>
            <person name="Johansson T."/>
            <person name="Persson P."/>
            <person name="Tunlid A."/>
        </authorList>
    </citation>
    <scope>NUCLEOTIDE SEQUENCE [LARGE SCALE GENOMIC DNA]</scope>
    <source>
        <strain evidence="1 2">CBS 101986</strain>
    </source>
</reference>
<comment type="caution">
    <text evidence="1">The sequence shown here is derived from an EMBL/GenBank/DDBJ whole genome shotgun (WGS) entry which is preliminary data.</text>
</comment>
<sequence>MWSHLTAVKKCLDYSHSVSHAPLVESHSLPTTILCKTRRIARRFVSTPTSPVVTTSPETAFTCVDYFCISNEPVDNDPPQRGARVLDIDLRLPYGHGIPQKTIYALDRRVERRLTEIVADDNKKEPEKRFDAMRTNAAGPSKEMWTTFKDLNPRHLSIIGGWSEECYFEPLQLMTKWDRLESIYLGGICSTGEVYHLPPFVLRTLKSLDLHMCLSMGIRAVGEAAHMLQLENLNLHTNDSLRCLSIKSSFFGYDYEEERTGIRRILTECTKLTDVKLSLRLHHAVYIAGFLPPAIQRIEFAVERSMASLPLIDDWIVRAKDPKWAPNLRFLKFTVDREGLSMPKRFFLTEICGEDEEAGQTYTPGATVTLPGEEVDFGSSVSGDQDPVFDEDTFDSYVQGVWSTEAHVTDDSDKIDLDNLPGIGPHPNHVTNKELEADNASWRRKQKAMSVGDEALAEFEEAFAAKKEELFKTLRDTRPGIELV</sequence>
<dbReference type="Proteomes" id="UP000567179">
    <property type="component" value="Unassembled WGS sequence"/>
</dbReference>
<dbReference type="EMBL" id="JAACJJ010000042">
    <property type="protein sequence ID" value="KAF5316349.1"/>
    <property type="molecule type" value="Genomic_DNA"/>
</dbReference>
<dbReference type="AlphaFoldDB" id="A0A8H5EXS6"/>
<organism evidence="1 2">
    <name type="scientific">Psilocybe cf. subviscida</name>
    <dbReference type="NCBI Taxonomy" id="2480587"/>
    <lineage>
        <taxon>Eukaryota</taxon>
        <taxon>Fungi</taxon>
        <taxon>Dikarya</taxon>
        <taxon>Basidiomycota</taxon>
        <taxon>Agaricomycotina</taxon>
        <taxon>Agaricomycetes</taxon>
        <taxon>Agaricomycetidae</taxon>
        <taxon>Agaricales</taxon>
        <taxon>Agaricineae</taxon>
        <taxon>Strophariaceae</taxon>
        <taxon>Psilocybe</taxon>
    </lineage>
</organism>
<gene>
    <name evidence="1" type="ORF">D9619_006852</name>
</gene>
<proteinExistence type="predicted"/>